<keyword evidence="2" id="KW-1185">Reference proteome</keyword>
<dbReference type="Proteomes" id="UP000033188">
    <property type="component" value="Chromosome 1"/>
</dbReference>
<dbReference type="AlphaFoldDB" id="A0A061D7G8"/>
<reference evidence="2" key="1">
    <citation type="journal article" date="2014" name="Nucleic Acids Res.">
        <title>The evolutionary dynamics of variant antigen genes in Babesia reveal a history of genomic innovation underlying host-parasite interaction.</title>
        <authorList>
            <person name="Jackson A.P."/>
            <person name="Otto T.D."/>
            <person name="Darby A."/>
            <person name="Ramaprasad A."/>
            <person name="Xia D."/>
            <person name="Echaide I.E."/>
            <person name="Farber M."/>
            <person name="Gahlot S."/>
            <person name="Gamble J."/>
            <person name="Gupta D."/>
            <person name="Gupta Y."/>
            <person name="Jackson L."/>
            <person name="Malandrin L."/>
            <person name="Malas T.B."/>
            <person name="Moussa E."/>
            <person name="Nair M."/>
            <person name="Reid A.J."/>
            <person name="Sanders M."/>
            <person name="Sharma J."/>
            <person name="Tracey A."/>
            <person name="Quail M.A."/>
            <person name="Weir W."/>
            <person name="Wastling J.M."/>
            <person name="Hall N."/>
            <person name="Willadsen P."/>
            <person name="Lingelbach K."/>
            <person name="Shiels B."/>
            <person name="Tait A."/>
            <person name="Berriman M."/>
            <person name="Allred D.R."/>
            <person name="Pain A."/>
        </authorList>
    </citation>
    <scope>NUCLEOTIDE SEQUENCE [LARGE SCALE GENOMIC DNA]</scope>
    <source>
        <strain evidence="2">Bond</strain>
    </source>
</reference>
<dbReference type="KEGG" id="bbig:BBBOND_0100040"/>
<dbReference type="GeneID" id="24562216"/>
<evidence type="ECO:0000313" key="2">
    <source>
        <dbReference type="Proteomes" id="UP000033188"/>
    </source>
</evidence>
<dbReference type="VEuPathDB" id="PiroplasmaDB:BBBOND_0100040"/>
<protein>
    <submittedName>
        <fullName evidence="1">Uncharacterized protein</fullName>
    </submittedName>
</protein>
<accession>A0A061D7G8</accession>
<dbReference type="EMBL" id="LK391707">
    <property type="protein sequence ID" value="CDR93675.1"/>
    <property type="molecule type" value="Genomic_DNA"/>
</dbReference>
<sequence length="69" mass="7706">MIFNSARPIKHHENTGVLHSTAAAAVICDTVWAMPHHDGPDAGDKSEHITYLPFIRGQIMRIFTTQYTS</sequence>
<proteinExistence type="predicted"/>
<gene>
    <name evidence="1" type="ORF">BBBOND_0100040</name>
</gene>
<organism evidence="1 2">
    <name type="scientific">Babesia bigemina</name>
    <dbReference type="NCBI Taxonomy" id="5866"/>
    <lineage>
        <taxon>Eukaryota</taxon>
        <taxon>Sar</taxon>
        <taxon>Alveolata</taxon>
        <taxon>Apicomplexa</taxon>
        <taxon>Aconoidasida</taxon>
        <taxon>Piroplasmida</taxon>
        <taxon>Babesiidae</taxon>
        <taxon>Babesia</taxon>
    </lineage>
</organism>
<evidence type="ECO:0000313" key="1">
    <source>
        <dbReference type="EMBL" id="CDR93675.1"/>
    </source>
</evidence>
<name>A0A061D7G8_BABBI</name>
<dbReference type="RefSeq" id="XP_012765861.1">
    <property type="nucleotide sequence ID" value="XM_012910407.1"/>
</dbReference>